<evidence type="ECO:0000313" key="2">
    <source>
        <dbReference type="RefSeq" id="XP_075076105.1"/>
    </source>
</evidence>
<accession>A0AC58RTS0</accession>
<dbReference type="RefSeq" id="XP_075076105.1">
    <property type="nucleotide sequence ID" value="XM_075220004.1"/>
</dbReference>
<organism evidence="1 2">
    <name type="scientific">Nicotiana tabacum</name>
    <name type="common">Common tobacco</name>
    <dbReference type="NCBI Taxonomy" id="4097"/>
    <lineage>
        <taxon>Eukaryota</taxon>
        <taxon>Viridiplantae</taxon>
        <taxon>Streptophyta</taxon>
        <taxon>Embryophyta</taxon>
        <taxon>Tracheophyta</taxon>
        <taxon>Spermatophyta</taxon>
        <taxon>Magnoliopsida</taxon>
        <taxon>eudicotyledons</taxon>
        <taxon>Gunneridae</taxon>
        <taxon>Pentapetalae</taxon>
        <taxon>asterids</taxon>
        <taxon>lamiids</taxon>
        <taxon>Solanales</taxon>
        <taxon>Solanaceae</taxon>
        <taxon>Nicotianoideae</taxon>
        <taxon>Nicotianeae</taxon>
        <taxon>Nicotiana</taxon>
    </lineage>
</organism>
<gene>
    <name evidence="2" type="primary">LOC107801873</name>
</gene>
<reference evidence="2" key="2">
    <citation type="submission" date="2025-08" db="UniProtKB">
        <authorList>
            <consortium name="RefSeq"/>
        </authorList>
    </citation>
    <scope>IDENTIFICATION</scope>
    <source>
        <tissue evidence="2">Leaf</tissue>
    </source>
</reference>
<evidence type="ECO:0000313" key="1">
    <source>
        <dbReference type="Proteomes" id="UP000790787"/>
    </source>
</evidence>
<keyword evidence="1" id="KW-1185">Reference proteome</keyword>
<reference evidence="1" key="1">
    <citation type="journal article" date="2014" name="Nat. Commun.">
        <title>The tobacco genome sequence and its comparison with those of tomato and potato.</title>
        <authorList>
            <person name="Sierro N."/>
            <person name="Battey J.N."/>
            <person name="Ouadi S."/>
            <person name="Bakaher N."/>
            <person name="Bovet L."/>
            <person name="Willig A."/>
            <person name="Goepfert S."/>
            <person name="Peitsch M.C."/>
            <person name="Ivanov N.V."/>
        </authorList>
    </citation>
    <scope>NUCLEOTIDE SEQUENCE [LARGE SCALE GENOMIC DNA]</scope>
</reference>
<name>A0AC58RTS0_TOBAC</name>
<protein>
    <submittedName>
        <fullName evidence="2">Uncharacterized protein LOC107801873 isoform X4</fullName>
    </submittedName>
</protein>
<dbReference type="Proteomes" id="UP000790787">
    <property type="component" value="Chromosome 8"/>
</dbReference>
<sequence>MMFLGGVLKFFAFSLEKYNMYMMINLIFGKAKKKKRAKQMHSESKRKPDMSTNLWCASQEKLSSLIIGAFLSRGKETLSDDITVVRRDHEHRFQTKKGE</sequence>
<proteinExistence type="predicted"/>